<dbReference type="AlphaFoldDB" id="B9SQF6"/>
<gene>
    <name evidence="2" type="ORF">RCOM_0459810</name>
</gene>
<proteinExistence type="predicted"/>
<organism evidence="2 3">
    <name type="scientific">Ricinus communis</name>
    <name type="common">Castor bean</name>
    <dbReference type="NCBI Taxonomy" id="3988"/>
    <lineage>
        <taxon>Eukaryota</taxon>
        <taxon>Viridiplantae</taxon>
        <taxon>Streptophyta</taxon>
        <taxon>Embryophyta</taxon>
        <taxon>Tracheophyta</taxon>
        <taxon>Spermatophyta</taxon>
        <taxon>Magnoliopsida</taxon>
        <taxon>eudicotyledons</taxon>
        <taxon>Gunneridae</taxon>
        <taxon>Pentapetalae</taxon>
        <taxon>rosids</taxon>
        <taxon>fabids</taxon>
        <taxon>Malpighiales</taxon>
        <taxon>Euphorbiaceae</taxon>
        <taxon>Acalyphoideae</taxon>
        <taxon>Acalypheae</taxon>
        <taxon>Ricinus</taxon>
    </lineage>
</organism>
<accession>B9SQF6</accession>
<evidence type="ECO:0000313" key="3">
    <source>
        <dbReference type="Proteomes" id="UP000008311"/>
    </source>
</evidence>
<reference evidence="3" key="1">
    <citation type="journal article" date="2010" name="Nat. Biotechnol.">
        <title>Draft genome sequence of the oilseed species Ricinus communis.</title>
        <authorList>
            <person name="Chan A.P."/>
            <person name="Crabtree J."/>
            <person name="Zhao Q."/>
            <person name="Lorenzi H."/>
            <person name="Orvis J."/>
            <person name="Puiu D."/>
            <person name="Melake-Berhan A."/>
            <person name="Jones K.M."/>
            <person name="Redman J."/>
            <person name="Chen G."/>
            <person name="Cahoon E.B."/>
            <person name="Gedil M."/>
            <person name="Stanke M."/>
            <person name="Haas B.J."/>
            <person name="Wortman J.R."/>
            <person name="Fraser-Liggett C.M."/>
            <person name="Ravel J."/>
            <person name="Rabinowicz P.D."/>
        </authorList>
    </citation>
    <scope>NUCLEOTIDE SEQUENCE [LARGE SCALE GENOMIC DNA]</scope>
    <source>
        <strain evidence="3">cv. Hale</strain>
    </source>
</reference>
<feature type="compositionally biased region" description="Basic and acidic residues" evidence="1">
    <location>
        <begin position="35"/>
        <end position="45"/>
    </location>
</feature>
<protein>
    <submittedName>
        <fullName evidence="2">Uncharacterized protein</fullName>
    </submittedName>
</protein>
<evidence type="ECO:0000256" key="1">
    <source>
        <dbReference type="SAM" id="MobiDB-lite"/>
    </source>
</evidence>
<feature type="region of interest" description="Disordered" evidence="1">
    <location>
        <begin position="1"/>
        <end position="47"/>
    </location>
</feature>
<name>B9SQF6_RICCO</name>
<evidence type="ECO:0000313" key="2">
    <source>
        <dbReference type="EMBL" id="EEF34158.1"/>
    </source>
</evidence>
<sequence>MTKPDVAACHEPRGHGATARHGPPDTTSQLAEDISEQHKHEKLEDASLVARLRAKHKRNNSELQMEPRGG</sequence>
<keyword evidence="3" id="KW-1185">Reference proteome</keyword>
<dbReference type="InParanoid" id="B9SQF6"/>
<dbReference type="Proteomes" id="UP000008311">
    <property type="component" value="Unassembled WGS sequence"/>
</dbReference>
<dbReference type="EMBL" id="EQ974083">
    <property type="protein sequence ID" value="EEF34158.1"/>
    <property type="molecule type" value="Genomic_DNA"/>
</dbReference>